<evidence type="ECO:0000256" key="9">
    <source>
        <dbReference type="SAM" id="Phobius"/>
    </source>
</evidence>
<dbReference type="PANTHER" id="PTHR42703">
    <property type="entry name" value="NADH DEHYDROGENASE"/>
    <property type="match status" value="1"/>
</dbReference>
<feature type="domain" description="NADH:quinone oxidoreductase/Mrp antiporter transmembrane" evidence="10">
    <location>
        <begin position="130"/>
        <end position="423"/>
    </location>
</feature>
<evidence type="ECO:0000256" key="6">
    <source>
        <dbReference type="ARBA" id="ARBA00022989"/>
    </source>
</evidence>
<feature type="transmembrane region" description="Helical" evidence="9">
    <location>
        <begin position="136"/>
        <end position="153"/>
    </location>
</feature>
<feature type="transmembrane region" description="Helical" evidence="9">
    <location>
        <begin position="336"/>
        <end position="356"/>
    </location>
</feature>
<evidence type="ECO:0000256" key="5">
    <source>
        <dbReference type="ARBA" id="ARBA00022692"/>
    </source>
</evidence>
<organism evidence="12 13">
    <name type="scientific">Seohaeicola nanhaiensis</name>
    <dbReference type="NCBI Taxonomy" id="1387282"/>
    <lineage>
        <taxon>Bacteria</taxon>
        <taxon>Pseudomonadati</taxon>
        <taxon>Pseudomonadota</taxon>
        <taxon>Alphaproteobacteria</taxon>
        <taxon>Rhodobacterales</taxon>
        <taxon>Roseobacteraceae</taxon>
        <taxon>Seohaeicola</taxon>
    </lineage>
</organism>
<dbReference type="PRINTS" id="PR01434">
    <property type="entry name" value="NADHDHGNASE5"/>
</dbReference>
<feature type="transmembrane region" description="Helical" evidence="9">
    <location>
        <begin position="280"/>
        <end position="298"/>
    </location>
</feature>
<proteinExistence type="inferred from homology"/>
<comment type="caution">
    <text evidence="12">The sequence shown here is derived from an EMBL/GenBank/DDBJ whole genome shotgun (WGS) entry which is preliminary data.</text>
</comment>
<accession>A0ABV9KBL8</accession>
<keyword evidence="4" id="KW-1003">Cell membrane</keyword>
<feature type="transmembrane region" description="Helical" evidence="9">
    <location>
        <begin position="453"/>
        <end position="472"/>
    </location>
</feature>
<evidence type="ECO:0000256" key="2">
    <source>
        <dbReference type="ARBA" id="ARBA00004651"/>
    </source>
</evidence>
<feature type="transmembrane region" description="Helical" evidence="9">
    <location>
        <begin position="310"/>
        <end position="330"/>
    </location>
</feature>
<feature type="transmembrane region" description="Helical" evidence="9">
    <location>
        <begin position="6"/>
        <end position="24"/>
    </location>
</feature>
<feature type="transmembrane region" description="Helical" evidence="9">
    <location>
        <begin position="245"/>
        <end position="268"/>
    </location>
</feature>
<dbReference type="InterPro" id="IPR050586">
    <property type="entry name" value="CPA3_Na-H_Antiporter_D"/>
</dbReference>
<comment type="similarity">
    <text evidence="3">Belongs to the CPA3 antiporters (TC 2.A.63) subunit D family.</text>
</comment>
<feature type="transmembrane region" description="Helical" evidence="9">
    <location>
        <begin position="72"/>
        <end position="99"/>
    </location>
</feature>
<comment type="function">
    <text evidence="1">NDH-1 shuttles electrons from NADH, via FMN and iron-sulfur (Fe-S) centers, to quinones in the respiratory chain. The immediate electron acceptor for the enzyme in this species is believed to be ubiquinone. Couples the redox reaction to proton translocation (for every two electrons transferred, four hydrogen ions are translocated across the cytoplasmic membrane), and thus conserves the redox energy in a proton gradient.</text>
</comment>
<dbReference type="RefSeq" id="WP_380715831.1">
    <property type="nucleotide sequence ID" value="NZ_JBHSGI010000002.1"/>
</dbReference>
<dbReference type="PANTHER" id="PTHR42703:SF1">
    <property type="entry name" value="NA(+)_H(+) ANTIPORTER SUBUNIT D1"/>
    <property type="match status" value="1"/>
</dbReference>
<dbReference type="Proteomes" id="UP001595973">
    <property type="component" value="Unassembled WGS sequence"/>
</dbReference>
<feature type="transmembrane region" description="Helical" evidence="9">
    <location>
        <begin position="165"/>
        <end position="186"/>
    </location>
</feature>
<dbReference type="Pfam" id="PF00361">
    <property type="entry name" value="Proton_antipo_M"/>
    <property type="match status" value="1"/>
</dbReference>
<keyword evidence="5 8" id="KW-0812">Transmembrane</keyword>
<evidence type="ECO:0000313" key="13">
    <source>
        <dbReference type="Proteomes" id="UP001595973"/>
    </source>
</evidence>
<name>A0ABV9KBL8_9RHOB</name>
<dbReference type="InterPro" id="IPR001750">
    <property type="entry name" value="ND/Mrp_TM"/>
</dbReference>
<sequence>MDTNTAILMSMIIPALAAVGNLVLRRQDNLRDGMTLIAALATFGCVLTILMNEGNGTTAPMVLWSVMPGLDLAFNVEPLGLMFAIIASGLWIVTHLYGVGYMRGNNEKHHARFFACFAVAIASVMGIAFASNMFTLFLFYEVLTLSTYPLVAHKENKEAIRGARTYLGILIGTSIGFQLVAIIWTYSLTGTLDFTKGGILEGHVSGAMVAILLALYAFGIGKAALMPFHRWLPAAMVAPTPVSALLHAVAVVKAGVFTMLKVGVYIFGIDFLAETGASEWLIWLAAFSVLCASVVAMTKDNLKARLAYSTVSQLSYITLGMALATSMGALGGGMHIAMHAMGKITLFMCAGSIYVATHKTNISQMTGLGRAMPVTFIAFLIGSLSIIGLPPLGGSWSKWLLIVASADTGHMVVIVVLMISSLLNIAYLLPVFARGFYLKGEGQPETWAEPRPLVWLPPALTAFGCVVLFFYAGAIQDFLAPIVAAN</sequence>
<reference evidence="13" key="1">
    <citation type="journal article" date="2019" name="Int. J. Syst. Evol. Microbiol.">
        <title>The Global Catalogue of Microorganisms (GCM) 10K type strain sequencing project: providing services to taxonomists for standard genome sequencing and annotation.</title>
        <authorList>
            <consortium name="The Broad Institute Genomics Platform"/>
            <consortium name="The Broad Institute Genome Sequencing Center for Infectious Disease"/>
            <person name="Wu L."/>
            <person name="Ma J."/>
        </authorList>
    </citation>
    <scope>NUCLEOTIDE SEQUENCE [LARGE SCALE GENOMIC DNA]</scope>
    <source>
        <strain evidence="13">CGMCC 4.7283</strain>
    </source>
</reference>
<feature type="transmembrane region" description="Helical" evidence="9">
    <location>
        <begin position="409"/>
        <end position="432"/>
    </location>
</feature>
<keyword evidence="13" id="KW-1185">Reference proteome</keyword>
<evidence type="ECO:0000259" key="10">
    <source>
        <dbReference type="Pfam" id="PF00361"/>
    </source>
</evidence>
<evidence type="ECO:0000313" key="12">
    <source>
        <dbReference type="EMBL" id="MFC4667600.1"/>
    </source>
</evidence>
<evidence type="ECO:0000256" key="4">
    <source>
        <dbReference type="ARBA" id="ARBA00022475"/>
    </source>
</evidence>
<evidence type="ECO:0000256" key="7">
    <source>
        <dbReference type="ARBA" id="ARBA00023136"/>
    </source>
</evidence>
<evidence type="ECO:0000259" key="11">
    <source>
        <dbReference type="Pfam" id="PF00662"/>
    </source>
</evidence>
<gene>
    <name evidence="12" type="ORF">ACFO5X_03475</name>
</gene>
<evidence type="ECO:0000256" key="8">
    <source>
        <dbReference type="RuleBase" id="RU000320"/>
    </source>
</evidence>
<feature type="transmembrane region" description="Helical" evidence="9">
    <location>
        <begin position="36"/>
        <end position="52"/>
    </location>
</feature>
<dbReference type="EMBL" id="JBHSGI010000002">
    <property type="protein sequence ID" value="MFC4667600.1"/>
    <property type="molecule type" value="Genomic_DNA"/>
</dbReference>
<comment type="subcellular location">
    <subcellularLocation>
        <location evidence="2">Cell membrane</location>
        <topology evidence="2">Multi-pass membrane protein</topology>
    </subcellularLocation>
    <subcellularLocation>
        <location evidence="8">Membrane</location>
        <topology evidence="8">Multi-pass membrane protein</topology>
    </subcellularLocation>
</comment>
<dbReference type="Pfam" id="PF00662">
    <property type="entry name" value="Proton_antipo_N"/>
    <property type="match status" value="1"/>
</dbReference>
<dbReference type="InterPro" id="IPR001516">
    <property type="entry name" value="Proton_antipo_N"/>
</dbReference>
<keyword evidence="6 9" id="KW-1133">Transmembrane helix</keyword>
<keyword evidence="7 9" id="KW-0472">Membrane</keyword>
<feature type="transmembrane region" description="Helical" evidence="9">
    <location>
        <begin position="111"/>
        <end position="130"/>
    </location>
</feature>
<evidence type="ECO:0000256" key="3">
    <source>
        <dbReference type="ARBA" id="ARBA00005346"/>
    </source>
</evidence>
<feature type="domain" description="NADH-Ubiquinone oxidoreductase (complex I) chain 5 N-terminal" evidence="11">
    <location>
        <begin position="70"/>
        <end position="114"/>
    </location>
</feature>
<feature type="transmembrane region" description="Helical" evidence="9">
    <location>
        <begin position="206"/>
        <end position="225"/>
    </location>
</feature>
<feature type="transmembrane region" description="Helical" evidence="9">
    <location>
        <begin position="368"/>
        <end position="389"/>
    </location>
</feature>
<evidence type="ECO:0000256" key="1">
    <source>
        <dbReference type="ARBA" id="ARBA00002378"/>
    </source>
</evidence>
<protein>
    <submittedName>
        <fullName evidence="12">Proton-conducting transporter membrane subunit</fullName>
    </submittedName>
</protein>